<dbReference type="Pfam" id="PF00067">
    <property type="entry name" value="p450"/>
    <property type="match status" value="1"/>
</dbReference>
<dbReference type="InterPro" id="IPR036396">
    <property type="entry name" value="Cyt_P450_sf"/>
</dbReference>
<dbReference type="SUPFAM" id="SSF48264">
    <property type="entry name" value="Cytochrome P450"/>
    <property type="match status" value="1"/>
</dbReference>
<protein>
    <submittedName>
        <fullName evidence="12">Uncharacterized protein</fullName>
    </submittedName>
</protein>
<keyword evidence="6" id="KW-0479">Metal-binding</keyword>
<dbReference type="PANTHER" id="PTHR47953:SF19">
    <property type="entry name" value="OS06G0641600 PROTEIN"/>
    <property type="match status" value="1"/>
</dbReference>
<dbReference type="Gene3D" id="1.10.630.10">
    <property type="entry name" value="Cytochrome P450"/>
    <property type="match status" value="1"/>
</dbReference>
<dbReference type="GO" id="GO:0016705">
    <property type="term" value="F:oxidoreductase activity, acting on paired donors, with incorporation or reduction of molecular oxygen"/>
    <property type="evidence" value="ECO:0007669"/>
    <property type="project" value="InterPro"/>
</dbReference>
<dbReference type="PRINTS" id="PR00463">
    <property type="entry name" value="EP450I"/>
</dbReference>
<keyword evidence="11" id="KW-0472">Membrane</keyword>
<keyword evidence="4" id="KW-0349">Heme</keyword>
<keyword evidence="7" id="KW-1133">Transmembrane helix</keyword>
<dbReference type="InterPro" id="IPR002401">
    <property type="entry name" value="Cyt_P450_E_grp-I"/>
</dbReference>
<evidence type="ECO:0000256" key="7">
    <source>
        <dbReference type="ARBA" id="ARBA00022989"/>
    </source>
</evidence>
<keyword evidence="9" id="KW-0408">Iron</keyword>
<dbReference type="GO" id="GO:0005506">
    <property type="term" value="F:iron ion binding"/>
    <property type="evidence" value="ECO:0007669"/>
    <property type="project" value="InterPro"/>
</dbReference>
<keyword evidence="5" id="KW-0812">Transmembrane</keyword>
<dbReference type="EMBL" id="GBRH01280458">
    <property type="protein sequence ID" value="JAD17437.1"/>
    <property type="molecule type" value="Transcribed_RNA"/>
</dbReference>
<evidence type="ECO:0000256" key="4">
    <source>
        <dbReference type="ARBA" id="ARBA00022617"/>
    </source>
</evidence>
<evidence type="ECO:0000313" key="12">
    <source>
        <dbReference type="EMBL" id="JAD17437.1"/>
    </source>
</evidence>
<dbReference type="GO" id="GO:0020037">
    <property type="term" value="F:heme binding"/>
    <property type="evidence" value="ECO:0007669"/>
    <property type="project" value="InterPro"/>
</dbReference>
<dbReference type="GO" id="GO:0004497">
    <property type="term" value="F:monooxygenase activity"/>
    <property type="evidence" value="ECO:0007669"/>
    <property type="project" value="UniProtKB-KW"/>
</dbReference>
<evidence type="ECO:0000256" key="6">
    <source>
        <dbReference type="ARBA" id="ARBA00022723"/>
    </source>
</evidence>
<evidence type="ECO:0000256" key="5">
    <source>
        <dbReference type="ARBA" id="ARBA00022692"/>
    </source>
</evidence>
<dbReference type="GO" id="GO:0016020">
    <property type="term" value="C:membrane"/>
    <property type="evidence" value="ECO:0007669"/>
    <property type="project" value="UniProtKB-SubCell"/>
</dbReference>
<evidence type="ECO:0000256" key="1">
    <source>
        <dbReference type="ARBA" id="ARBA00001971"/>
    </source>
</evidence>
<dbReference type="PANTHER" id="PTHR47953">
    <property type="entry name" value="OS08G0105600 PROTEIN"/>
    <property type="match status" value="1"/>
</dbReference>
<evidence type="ECO:0000256" key="11">
    <source>
        <dbReference type="ARBA" id="ARBA00023136"/>
    </source>
</evidence>
<evidence type="ECO:0000256" key="3">
    <source>
        <dbReference type="ARBA" id="ARBA00010617"/>
    </source>
</evidence>
<sequence>MFAGGSETAATTLQWIMAELVRNPKVQQKAQDEIRRVLAGRHRVTLDDLNDLLYMRLVIKEALRLHPPAPLLLPRECRSACQVLGFDVPVGTMVLVNAWAIGRDPKYWDMPEEFMPERFQDCKVDFKGTDFEYTPLGLGGGCAQGWLLG</sequence>
<evidence type="ECO:0000256" key="2">
    <source>
        <dbReference type="ARBA" id="ARBA00004167"/>
    </source>
</evidence>
<keyword evidence="8" id="KW-0560">Oxidoreductase</keyword>
<comment type="similarity">
    <text evidence="3">Belongs to the cytochrome P450 family.</text>
</comment>
<evidence type="ECO:0000256" key="8">
    <source>
        <dbReference type="ARBA" id="ARBA00023002"/>
    </source>
</evidence>
<evidence type="ECO:0000256" key="10">
    <source>
        <dbReference type="ARBA" id="ARBA00023033"/>
    </source>
</evidence>
<proteinExistence type="inferred from homology"/>
<dbReference type="AlphaFoldDB" id="A0A0A8Y0B5"/>
<dbReference type="PRINTS" id="PR00385">
    <property type="entry name" value="P450"/>
</dbReference>
<name>A0A0A8Y0B5_ARUDO</name>
<comment type="subcellular location">
    <subcellularLocation>
        <location evidence="2">Membrane</location>
        <topology evidence="2">Single-pass membrane protein</topology>
    </subcellularLocation>
</comment>
<evidence type="ECO:0000256" key="9">
    <source>
        <dbReference type="ARBA" id="ARBA00023004"/>
    </source>
</evidence>
<reference evidence="12" key="2">
    <citation type="journal article" date="2015" name="Data Brief">
        <title>Shoot transcriptome of the giant reed, Arundo donax.</title>
        <authorList>
            <person name="Barrero R.A."/>
            <person name="Guerrero F.D."/>
            <person name="Moolhuijzen P."/>
            <person name="Goolsby J.A."/>
            <person name="Tidwell J."/>
            <person name="Bellgard S.E."/>
            <person name="Bellgard M.I."/>
        </authorList>
    </citation>
    <scope>NUCLEOTIDE SEQUENCE</scope>
    <source>
        <tissue evidence="12">Shoot tissue taken approximately 20 cm above the soil surface</tissue>
    </source>
</reference>
<comment type="cofactor">
    <cofactor evidence="1">
        <name>heme</name>
        <dbReference type="ChEBI" id="CHEBI:30413"/>
    </cofactor>
</comment>
<reference evidence="12" key="1">
    <citation type="submission" date="2014-09" db="EMBL/GenBank/DDBJ databases">
        <authorList>
            <person name="Magalhaes I.L.F."/>
            <person name="Oliveira U."/>
            <person name="Santos F.R."/>
            <person name="Vidigal T.H.D.A."/>
            <person name="Brescovit A.D."/>
            <person name="Santos A.J."/>
        </authorList>
    </citation>
    <scope>NUCLEOTIDE SEQUENCE</scope>
    <source>
        <tissue evidence="12">Shoot tissue taken approximately 20 cm above the soil surface</tissue>
    </source>
</reference>
<accession>A0A0A8Y0B5</accession>
<keyword evidence="10" id="KW-0503">Monooxygenase</keyword>
<dbReference type="InterPro" id="IPR052306">
    <property type="entry name" value="CYP450_71D"/>
</dbReference>
<dbReference type="InterPro" id="IPR001128">
    <property type="entry name" value="Cyt_P450"/>
</dbReference>
<organism evidence="12">
    <name type="scientific">Arundo donax</name>
    <name type="common">Giant reed</name>
    <name type="synonym">Donax arundinaceus</name>
    <dbReference type="NCBI Taxonomy" id="35708"/>
    <lineage>
        <taxon>Eukaryota</taxon>
        <taxon>Viridiplantae</taxon>
        <taxon>Streptophyta</taxon>
        <taxon>Embryophyta</taxon>
        <taxon>Tracheophyta</taxon>
        <taxon>Spermatophyta</taxon>
        <taxon>Magnoliopsida</taxon>
        <taxon>Liliopsida</taxon>
        <taxon>Poales</taxon>
        <taxon>Poaceae</taxon>
        <taxon>PACMAD clade</taxon>
        <taxon>Arundinoideae</taxon>
        <taxon>Arundineae</taxon>
        <taxon>Arundo</taxon>
    </lineage>
</organism>